<dbReference type="SUPFAM" id="SSF46689">
    <property type="entry name" value="Homeodomain-like"/>
    <property type="match status" value="1"/>
</dbReference>
<dbReference type="InterPro" id="IPR009057">
    <property type="entry name" value="Homeodomain-like_sf"/>
</dbReference>
<evidence type="ECO:0000313" key="3">
    <source>
        <dbReference type="EMBL" id="CAF4022948.1"/>
    </source>
</evidence>
<dbReference type="Proteomes" id="UP000681720">
    <property type="component" value="Unassembled WGS sequence"/>
</dbReference>
<dbReference type="Gene3D" id="3.30.420.10">
    <property type="entry name" value="Ribonuclease H-like superfamily/Ribonuclease H"/>
    <property type="match status" value="1"/>
</dbReference>
<evidence type="ECO:0000313" key="4">
    <source>
        <dbReference type="EMBL" id="CAF4069711.1"/>
    </source>
</evidence>
<name>A0A8S2PTV0_9BILA</name>
<comment type="caution">
    <text evidence="4">The sequence shown here is derived from an EMBL/GenBank/DDBJ whole genome shotgun (WGS) entry which is preliminary data.</text>
</comment>
<dbReference type="GO" id="GO:0006313">
    <property type="term" value="P:DNA transposition"/>
    <property type="evidence" value="ECO:0007669"/>
    <property type="project" value="InterPro"/>
</dbReference>
<evidence type="ECO:0000313" key="5">
    <source>
        <dbReference type="Proteomes" id="UP000681967"/>
    </source>
</evidence>
<dbReference type="PANTHER" id="PTHR23022">
    <property type="entry name" value="TRANSPOSABLE ELEMENT-RELATED"/>
    <property type="match status" value="1"/>
</dbReference>
<dbReference type="InterPro" id="IPR047655">
    <property type="entry name" value="Transpos_IS630-like"/>
</dbReference>
<accession>A0A8S2PTV0</accession>
<dbReference type="InterPro" id="IPR038717">
    <property type="entry name" value="Tc1-like_DDE_dom"/>
</dbReference>
<dbReference type="Pfam" id="PF13358">
    <property type="entry name" value="DDE_3"/>
    <property type="match status" value="1"/>
</dbReference>
<dbReference type="PANTHER" id="PTHR23022:SF134">
    <property type="entry name" value="TRANSPOSABLE ELEMENT TC1 TRANSPOSASE"/>
    <property type="match status" value="1"/>
</dbReference>
<reference evidence="4" key="1">
    <citation type="submission" date="2021-02" db="EMBL/GenBank/DDBJ databases">
        <authorList>
            <person name="Nowell W R."/>
        </authorList>
    </citation>
    <scope>NUCLEOTIDE SEQUENCE</scope>
</reference>
<dbReference type="AlphaFoldDB" id="A0A8S2PTV0"/>
<feature type="domain" description="Tc1-like transposase DDE" evidence="2">
    <location>
        <begin position="145"/>
        <end position="292"/>
    </location>
</feature>
<evidence type="ECO:0008006" key="6">
    <source>
        <dbReference type="Google" id="ProtNLM"/>
    </source>
</evidence>
<dbReference type="NCBIfam" id="NF033545">
    <property type="entry name" value="transpos_IS630"/>
    <property type="match status" value="1"/>
</dbReference>
<protein>
    <recommendedName>
        <fullName evidence="6">Transposase</fullName>
    </recommendedName>
</protein>
<dbReference type="Proteomes" id="UP000681967">
    <property type="component" value="Unassembled WGS sequence"/>
</dbReference>
<feature type="domain" description="Transposase Tc1-like" evidence="1">
    <location>
        <begin position="70"/>
        <end position="137"/>
    </location>
</feature>
<evidence type="ECO:0000259" key="1">
    <source>
        <dbReference type="Pfam" id="PF01498"/>
    </source>
</evidence>
<dbReference type="Pfam" id="PF13384">
    <property type="entry name" value="HTH_23"/>
    <property type="match status" value="1"/>
</dbReference>
<dbReference type="GO" id="GO:0003677">
    <property type="term" value="F:DNA binding"/>
    <property type="evidence" value="ECO:0007669"/>
    <property type="project" value="InterPro"/>
</dbReference>
<dbReference type="GO" id="GO:0015074">
    <property type="term" value="P:DNA integration"/>
    <property type="evidence" value="ECO:0007669"/>
    <property type="project" value="InterPro"/>
</dbReference>
<dbReference type="InterPro" id="IPR052338">
    <property type="entry name" value="Transposase_5"/>
</dbReference>
<dbReference type="EMBL" id="CAJOBH010006909">
    <property type="protein sequence ID" value="CAF4069711.1"/>
    <property type="molecule type" value="Genomic_DNA"/>
</dbReference>
<proteinExistence type="predicted"/>
<dbReference type="InterPro" id="IPR002492">
    <property type="entry name" value="Transposase_Tc1-like"/>
</dbReference>
<dbReference type="InterPro" id="IPR036397">
    <property type="entry name" value="RNaseH_sf"/>
</dbReference>
<organism evidence="4 5">
    <name type="scientific">Rotaria magnacalcarata</name>
    <dbReference type="NCBI Taxonomy" id="392030"/>
    <lineage>
        <taxon>Eukaryota</taxon>
        <taxon>Metazoa</taxon>
        <taxon>Spiralia</taxon>
        <taxon>Gnathifera</taxon>
        <taxon>Rotifera</taxon>
        <taxon>Eurotatoria</taxon>
        <taxon>Bdelloidea</taxon>
        <taxon>Philodinida</taxon>
        <taxon>Philodinidae</taxon>
        <taxon>Rotaria</taxon>
    </lineage>
</organism>
<dbReference type="EMBL" id="CAJOBJ010005167">
    <property type="protein sequence ID" value="CAF4022948.1"/>
    <property type="molecule type" value="Genomic_DNA"/>
</dbReference>
<sequence length="623" mass="73275">MALQVYQRYKIVFLSQHPLGPKLSYTAVAKAVHCDLKTVKRWLKRWKQSKNLIDGTRPGRPRVTTPKQDQQVIALAEKETFVTSQDITNRFNKKGLDISQRTVRRRLNEAGAKYNRPLSKPLLTKNRREKRLKWSEDQRTTDWNQVIFSDETTIRMNSVKGLVWNLPGKKKAMRTVKHPLKVNVWGCFSARGFGRVVCFKENLNADLMCHIYKYGLLPTARKQFGHDSTLWKLQEDNDPKHTSKKATTWRMNNNVEKINWPSMSPDIAPIENVWELLKMKLRKKKHSTYQSLVSAIKRQWKSLSQELAIKLVYVRYFPLAICSNETTQDFRFIFRALQEGMKKLNLEEIDPDFLIADGADAIRNAFQDVFGEKTMVMCWAHMRRNVVKKIESMVKKSEQEDLVNDVESLQLAQDERIFIKASNLFVKKWSKKETNFIEYFQNEWLTTHNAWYEGENTLRERLPSSRFKVLAFEIVEKWSKCYERGLKKYNYKQTISLELWTTGYQWVKLNKSILSTECDNLVQYYIPAGDETKITNVGIDVVKKMIWYTFDQYKKSIHYLKFMCKHVVGMAIRLNHCKPPPAAKNVKIGEKRRRGRPSKSKKALLIQQIFLNCNSIFFTEIHD</sequence>
<evidence type="ECO:0000259" key="2">
    <source>
        <dbReference type="Pfam" id="PF13358"/>
    </source>
</evidence>
<dbReference type="Pfam" id="PF01498">
    <property type="entry name" value="HTH_Tnp_Tc3_2"/>
    <property type="match status" value="1"/>
</dbReference>
<gene>
    <name evidence="4" type="ORF">BYL167_LOCUS17444</name>
    <name evidence="3" type="ORF">GIL414_LOCUS12976</name>
</gene>